<name>X1SGK7_9ZZZZ</name>
<feature type="non-terminal residue" evidence="2">
    <location>
        <position position="1"/>
    </location>
</feature>
<dbReference type="Gene3D" id="3.40.630.30">
    <property type="match status" value="1"/>
</dbReference>
<evidence type="ECO:0000313" key="2">
    <source>
        <dbReference type="EMBL" id="GAI78286.1"/>
    </source>
</evidence>
<dbReference type="PROSITE" id="PS51186">
    <property type="entry name" value="GNAT"/>
    <property type="match status" value="1"/>
</dbReference>
<comment type="caution">
    <text evidence="2">The sequence shown here is derived from an EMBL/GenBank/DDBJ whole genome shotgun (WGS) entry which is preliminary data.</text>
</comment>
<feature type="domain" description="N-acetyltransferase" evidence="1">
    <location>
        <begin position="1"/>
        <end position="76"/>
    </location>
</feature>
<dbReference type="GO" id="GO:0005737">
    <property type="term" value="C:cytoplasm"/>
    <property type="evidence" value="ECO:0007669"/>
    <property type="project" value="TreeGrafter"/>
</dbReference>
<reference evidence="2" key="1">
    <citation type="journal article" date="2014" name="Front. Microbiol.">
        <title>High frequency of phylogenetically diverse reductive dehalogenase-homologous genes in deep subseafloor sedimentary metagenomes.</title>
        <authorList>
            <person name="Kawai M."/>
            <person name="Futagami T."/>
            <person name="Toyoda A."/>
            <person name="Takaki Y."/>
            <person name="Nishi S."/>
            <person name="Hori S."/>
            <person name="Arai W."/>
            <person name="Tsubouchi T."/>
            <person name="Morono Y."/>
            <person name="Uchiyama I."/>
            <person name="Ito T."/>
            <person name="Fujiyama A."/>
            <person name="Inagaki F."/>
            <person name="Takami H."/>
        </authorList>
    </citation>
    <scope>NUCLEOTIDE SEQUENCE</scope>
    <source>
        <strain evidence="2">Expedition CK06-06</strain>
    </source>
</reference>
<dbReference type="InterPro" id="IPR000182">
    <property type="entry name" value="GNAT_dom"/>
</dbReference>
<protein>
    <recommendedName>
        <fullName evidence="1">N-acetyltransferase domain-containing protein</fullName>
    </recommendedName>
</protein>
<proteinExistence type="predicted"/>
<dbReference type="GO" id="GO:0008999">
    <property type="term" value="F:protein-N-terminal-alanine acetyltransferase activity"/>
    <property type="evidence" value="ECO:0007669"/>
    <property type="project" value="TreeGrafter"/>
</dbReference>
<dbReference type="InterPro" id="IPR051908">
    <property type="entry name" value="Ribosomal_N-acetyltransferase"/>
</dbReference>
<dbReference type="Pfam" id="PF13302">
    <property type="entry name" value="Acetyltransf_3"/>
    <property type="match status" value="1"/>
</dbReference>
<organism evidence="2">
    <name type="scientific">marine sediment metagenome</name>
    <dbReference type="NCBI Taxonomy" id="412755"/>
    <lineage>
        <taxon>unclassified sequences</taxon>
        <taxon>metagenomes</taxon>
        <taxon>ecological metagenomes</taxon>
    </lineage>
</organism>
<dbReference type="GO" id="GO:1990189">
    <property type="term" value="F:protein N-terminal-serine acetyltransferase activity"/>
    <property type="evidence" value="ECO:0007669"/>
    <property type="project" value="TreeGrafter"/>
</dbReference>
<evidence type="ECO:0000259" key="1">
    <source>
        <dbReference type="PROSITE" id="PS51186"/>
    </source>
</evidence>
<dbReference type="SUPFAM" id="SSF55729">
    <property type="entry name" value="Acyl-CoA N-acyltransferases (Nat)"/>
    <property type="match status" value="1"/>
</dbReference>
<sequence length="84" mass="9315">RTDRTGQGIASRVVPLLTRYAFEHLGLKRVEIVVAVGNKASQRVAQKAGAVREGILRNRVVIGENVYDAVMHSLIPQDFDMEAR</sequence>
<accession>X1SGK7</accession>
<dbReference type="InterPro" id="IPR016181">
    <property type="entry name" value="Acyl_CoA_acyltransferase"/>
</dbReference>
<dbReference type="AlphaFoldDB" id="X1SGK7"/>
<dbReference type="PANTHER" id="PTHR43441:SF10">
    <property type="entry name" value="ACETYLTRANSFERASE"/>
    <property type="match status" value="1"/>
</dbReference>
<dbReference type="EMBL" id="BARW01014647">
    <property type="protein sequence ID" value="GAI78286.1"/>
    <property type="molecule type" value="Genomic_DNA"/>
</dbReference>
<dbReference type="PANTHER" id="PTHR43441">
    <property type="entry name" value="RIBOSOMAL-PROTEIN-SERINE ACETYLTRANSFERASE"/>
    <property type="match status" value="1"/>
</dbReference>
<gene>
    <name evidence="2" type="ORF">S12H4_25909</name>
</gene>